<reference evidence="2 3" key="1">
    <citation type="submission" date="2020-02" db="EMBL/GenBank/DDBJ databases">
        <authorList>
            <person name="Ma Q."/>
            <person name="Huang Y."/>
            <person name="Song X."/>
            <person name="Pei D."/>
        </authorList>
    </citation>
    <scope>NUCLEOTIDE SEQUENCE [LARGE SCALE GENOMIC DNA]</scope>
    <source>
        <strain evidence="2">Sxm20200214</strain>
        <tissue evidence="2">Leaf</tissue>
    </source>
</reference>
<accession>A0A8X7VNT9</accession>
<dbReference type="EMBL" id="JAAMPC010000004">
    <property type="protein sequence ID" value="KAG2314398.1"/>
    <property type="molecule type" value="Genomic_DNA"/>
</dbReference>
<evidence type="ECO:0000313" key="3">
    <source>
        <dbReference type="Proteomes" id="UP000886595"/>
    </source>
</evidence>
<evidence type="ECO:0000259" key="1">
    <source>
        <dbReference type="Pfam" id="PF13966"/>
    </source>
</evidence>
<sequence>MEEVYSFVPAPISLWGKDAFFWHDDWNGFGSLLDIVGENGPMVSGIPIDAKVADECVGNLWNLSRSRHPTLLLLKACIPPTPPDLMDEGRDTYLWKSSPLDNSGKFSTSKTWNTLNPAPPTVEWHKSVWFPEKIPKHAFNIWVVYHDRLPTKDRVIEWGLSVSPTCLLCGTHDETRSHLFFSCSYATQLWQDIFSLSNLNPPADFHSIRQWIQSVTQDQKLRMILGLIFQA</sequence>
<keyword evidence="3" id="KW-1185">Reference proteome</keyword>
<comment type="caution">
    <text evidence="2">The sequence shown here is derived from an EMBL/GenBank/DDBJ whole genome shotgun (WGS) entry which is preliminary data.</text>
</comment>
<gene>
    <name evidence="2" type="ORF">Bca52824_017520</name>
</gene>
<dbReference type="OrthoDB" id="1749560at2759"/>
<proteinExistence type="predicted"/>
<dbReference type="AlphaFoldDB" id="A0A8X7VNT9"/>
<dbReference type="Pfam" id="PF13966">
    <property type="entry name" value="zf-RVT"/>
    <property type="match status" value="1"/>
</dbReference>
<feature type="domain" description="Reverse transcriptase zinc-binding" evidence="1">
    <location>
        <begin position="106"/>
        <end position="190"/>
    </location>
</feature>
<organism evidence="2 3">
    <name type="scientific">Brassica carinata</name>
    <name type="common">Ethiopian mustard</name>
    <name type="synonym">Abyssinian cabbage</name>
    <dbReference type="NCBI Taxonomy" id="52824"/>
    <lineage>
        <taxon>Eukaryota</taxon>
        <taxon>Viridiplantae</taxon>
        <taxon>Streptophyta</taxon>
        <taxon>Embryophyta</taxon>
        <taxon>Tracheophyta</taxon>
        <taxon>Spermatophyta</taxon>
        <taxon>Magnoliopsida</taxon>
        <taxon>eudicotyledons</taxon>
        <taxon>Gunneridae</taxon>
        <taxon>Pentapetalae</taxon>
        <taxon>rosids</taxon>
        <taxon>malvids</taxon>
        <taxon>Brassicales</taxon>
        <taxon>Brassicaceae</taxon>
        <taxon>Brassiceae</taxon>
        <taxon>Brassica</taxon>
    </lineage>
</organism>
<protein>
    <recommendedName>
        <fullName evidence="1">Reverse transcriptase zinc-binding domain-containing protein</fullName>
    </recommendedName>
</protein>
<dbReference type="Proteomes" id="UP000886595">
    <property type="component" value="Unassembled WGS sequence"/>
</dbReference>
<evidence type="ECO:0000313" key="2">
    <source>
        <dbReference type="EMBL" id="KAG2314398.1"/>
    </source>
</evidence>
<dbReference type="InterPro" id="IPR026960">
    <property type="entry name" value="RVT-Znf"/>
</dbReference>
<name>A0A8X7VNT9_BRACI</name>